<proteinExistence type="predicted"/>
<comment type="caution">
    <text evidence="2">The sequence shown here is derived from an EMBL/GenBank/DDBJ whole genome shotgun (WGS) entry which is preliminary data.</text>
</comment>
<dbReference type="InterPro" id="IPR011008">
    <property type="entry name" value="Dimeric_a/b-barrel"/>
</dbReference>
<evidence type="ECO:0000259" key="1">
    <source>
        <dbReference type="Pfam" id="PF07978"/>
    </source>
</evidence>
<sequence length="119" mass="13518">MTRLIEIRTYRLKPGTLAAFHEAMHTRAVPMLRSKGMDVVTYGRSDHEEESYHLVRAYADRQALDAEQSAFYGSAEWREGPRGALVDRIETYLNTLLWVSDETIASMRSLNPTDEPGAT</sequence>
<dbReference type="EMBL" id="RXOE01000002">
    <property type="protein sequence ID" value="RTQ35200.1"/>
    <property type="molecule type" value="Genomic_DNA"/>
</dbReference>
<dbReference type="InterPro" id="IPR012577">
    <property type="entry name" value="NIPSNAP"/>
</dbReference>
<evidence type="ECO:0000313" key="2">
    <source>
        <dbReference type="EMBL" id="RTQ35200.1"/>
    </source>
</evidence>
<evidence type="ECO:0000313" key="3">
    <source>
        <dbReference type="Proteomes" id="UP000267418"/>
    </source>
</evidence>
<gene>
    <name evidence="2" type="ORF">EJP69_12510</name>
</gene>
<keyword evidence="3" id="KW-1185">Reference proteome</keyword>
<dbReference type="SUPFAM" id="SSF54909">
    <property type="entry name" value="Dimeric alpha+beta barrel"/>
    <property type="match status" value="1"/>
</dbReference>
<name>A0A3S0J9J1_9BURK</name>
<organism evidence="2 3">
    <name type="scientific">Variovorax gossypii</name>
    <dbReference type="NCBI Taxonomy" id="1679495"/>
    <lineage>
        <taxon>Bacteria</taxon>
        <taxon>Pseudomonadati</taxon>
        <taxon>Pseudomonadota</taxon>
        <taxon>Betaproteobacteria</taxon>
        <taxon>Burkholderiales</taxon>
        <taxon>Comamonadaceae</taxon>
        <taxon>Variovorax</taxon>
    </lineage>
</organism>
<reference evidence="2 3" key="1">
    <citation type="submission" date="2018-12" db="EMBL/GenBank/DDBJ databases">
        <title>The genome of Variovorax gossypii DSM 100435.</title>
        <authorList>
            <person name="Gao J."/>
            <person name="Sun J."/>
        </authorList>
    </citation>
    <scope>NUCLEOTIDE SEQUENCE [LARGE SCALE GENOMIC DNA]</scope>
    <source>
        <strain evidence="2 3">DSM 100435</strain>
    </source>
</reference>
<protein>
    <submittedName>
        <fullName evidence="2">NIPSNAP family protein</fullName>
    </submittedName>
</protein>
<dbReference type="Pfam" id="PF07978">
    <property type="entry name" value="NIPSNAP"/>
    <property type="match status" value="1"/>
</dbReference>
<dbReference type="Gene3D" id="3.30.70.100">
    <property type="match status" value="1"/>
</dbReference>
<accession>A0A3S0J9J1</accession>
<dbReference type="OrthoDB" id="9809695at2"/>
<dbReference type="RefSeq" id="WP_126470392.1">
    <property type="nucleotide sequence ID" value="NZ_RXOE01000002.1"/>
</dbReference>
<feature type="domain" description="NIPSNAP" evidence="1">
    <location>
        <begin position="6"/>
        <end position="79"/>
    </location>
</feature>
<dbReference type="AlphaFoldDB" id="A0A3S0J9J1"/>
<dbReference type="Proteomes" id="UP000267418">
    <property type="component" value="Unassembled WGS sequence"/>
</dbReference>